<reference evidence="2 3" key="1">
    <citation type="submission" date="2020-02" db="EMBL/GenBank/DDBJ databases">
        <title>Aliifodinibius halophilus 2W32, complete genome.</title>
        <authorList>
            <person name="Li Y."/>
            <person name="Wu S."/>
        </authorList>
    </citation>
    <scope>NUCLEOTIDE SEQUENCE [LARGE SCALE GENOMIC DNA]</scope>
    <source>
        <strain evidence="2 3">2W32</strain>
    </source>
</reference>
<sequence length="400" mass="43831">MNPSIKKLGEIAKKDTKTIIGLMSGTSLDGLDIALCEIHGAGPNTEIELKEFVTKPYTTENKKRLSAISSINETSMEEVCLLHSWLGNYHGQLINEALRDWEIAPSEVDCIASHGQTIYHLPKIQHRQENMPNATLQIGDSDHIARTTGILTIGDFRQKHTAAGGEGAPMVSFVDRLLYTHDSEERILLNIGGIANFTYLPARNNSQTQTITTDTGPGNTLIDMATRQYFSADYDKDGAIAKRGTVNRKALNALKADPYFKKPLPKTTGPELFNLKWVDRLLFKAGVADIKPEDLISTLSKLTAETIAETIELVLEKEAKPAVYISGGGIHNPVVRNWIDELLPEYPIKSFGEIGFDPDAKEAVLFAILANETLSGKGFSLDANDPDSPTINFGKISLPS</sequence>
<dbReference type="SUPFAM" id="SSF53067">
    <property type="entry name" value="Actin-like ATPase domain"/>
    <property type="match status" value="1"/>
</dbReference>
<evidence type="ECO:0000313" key="2">
    <source>
        <dbReference type="EMBL" id="NGP89517.1"/>
    </source>
</evidence>
<dbReference type="CDD" id="cd24050">
    <property type="entry name" value="ASKHA_NBD_ANMK"/>
    <property type="match status" value="1"/>
</dbReference>
<keyword evidence="3" id="KW-1185">Reference proteome</keyword>
<dbReference type="GO" id="GO:0006040">
    <property type="term" value="P:amino sugar metabolic process"/>
    <property type="evidence" value="ECO:0007669"/>
    <property type="project" value="InterPro"/>
</dbReference>
<keyword evidence="1 2" id="KW-0808">Transferase</keyword>
<dbReference type="GO" id="GO:0097175">
    <property type="term" value="P:1,6-anhydro-N-acetyl-beta-muramic acid catabolic process"/>
    <property type="evidence" value="ECO:0007669"/>
    <property type="project" value="UniProtKB-UniRule"/>
</dbReference>
<comment type="pathway">
    <text evidence="1">Cell wall biogenesis; peptidoglycan recycling.</text>
</comment>
<keyword evidence="1" id="KW-0547">Nucleotide-binding</keyword>
<comment type="caution">
    <text evidence="2">The sequence shown here is derived from an EMBL/GenBank/DDBJ whole genome shotgun (WGS) entry which is preliminary data.</text>
</comment>
<dbReference type="AlphaFoldDB" id="A0A6M1T5X1"/>
<comment type="pathway">
    <text evidence="1">Amino-sugar metabolism; 1,6-anhydro-N-acetylmuramate degradation.</text>
</comment>
<keyword evidence="1" id="KW-0067">ATP-binding</keyword>
<dbReference type="GO" id="GO:0005524">
    <property type="term" value="F:ATP binding"/>
    <property type="evidence" value="ECO:0007669"/>
    <property type="project" value="UniProtKB-UniRule"/>
</dbReference>
<keyword evidence="1 2" id="KW-0418">Kinase</keyword>
<evidence type="ECO:0000256" key="1">
    <source>
        <dbReference type="HAMAP-Rule" id="MF_01270"/>
    </source>
</evidence>
<dbReference type="EMBL" id="JAALLS010000021">
    <property type="protein sequence ID" value="NGP89517.1"/>
    <property type="molecule type" value="Genomic_DNA"/>
</dbReference>
<dbReference type="HAMAP" id="MF_01270">
    <property type="entry name" value="AnhMurNAc_kinase"/>
    <property type="match status" value="1"/>
</dbReference>
<proteinExistence type="inferred from homology"/>
<comment type="function">
    <text evidence="1">Catalyzes the specific phosphorylation of 1,6-anhydro-N-acetylmuramic acid (anhMurNAc) with the simultaneous cleavage of the 1,6-anhydro ring, generating MurNAc-6-P. Is required for the utilization of anhMurNAc either imported from the medium or derived from its own cell wall murein, and thus plays a role in cell wall recycling.</text>
</comment>
<dbReference type="EC" id="2.7.1.170" evidence="1"/>
<dbReference type="NCBIfam" id="NF007148">
    <property type="entry name" value="PRK09585.3-2"/>
    <property type="match status" value="1"/>
</dbReference>
<dbReference type="Pfam" id="PF03702">
    <property type="entry name" value="AnmK"/>
    <property type="match status" value="1"/>
</dbReference>
<gene>
    <name evidence="1" type="primary">anmK</name>
    <name evidence="2" type="ORF">G3569_14255</name>
</gene>
<dbReference type="GO" id="GO:0009254">
    <property type="term" value="P:peptidoglycan turnover"/>
    <property type="evidence" value="ECO:0007669"/>
    <property type="project" value="UniProtKB-UniRule"/>
</dbReference>
<keyword evidence="1" id="KW-0119">Carbohydrate metabolism</keyword>
<dbReference type="InterPro" id="IPR005338">
    <property type="entry name" value="Anhydro_N_Ac-Mur_kinase"/>
</dbReference>
<evidence type="ECO:0000313" key="3">
    <source>
        <dbReference type="Proteomes" id="UP000479132"/>
    </source>
</evidence>
<dbReference type="PANTHER" id="PTHR30605">
    <property type="entry name" value="ANHYDRO-N-ACETYLMURAMIC ACID KINASE"/>
    <property type="match status" value="1"/>
</dbReference>
<dbReference type="Proteomes" id="UP000479132">
    <property type="component" value="Unassembled WGS sequence"/>
</dbReference>
<comment type="similarity">
    <text evidence="1">Belongs to the anhydro-N-acetylmuramic acid kinase family.</text>
</comment>
<dbReference type="GO" id="GO:0016773">
    <property type="term" value="F:phosphotransferase activity, alcohol group as acceptor"/>
    <property type="evidence" value="ECO:0007669"/>
    <property type="project" value="UniProtKB-UniRule"/>
</dbReference>
<dbReference type="RefSeq" id="WP_165270353.1">
    <property type="nucleotide sequence ID" value="NZ_JAALLS010000021.1"/>
</dbReference>
<name>A0A6M1T5X1_9BACT</name>
<dbReference type="InterPro" id="IPR043129">
    <property type="entry name" value="ATPase_NBD"/>
</dbReference>
<organism evidence="2 3">
    <name type="scientific">Fodinibius halophilus</name>
    <dbReference type="NCBI Taxonomy" id="1736908"/>
    <lineage>
        <taxon>Bacteria</taxon>
        <taxon>Pseudomonadati</taxon>
        <taxon>Balneolota</taxon>
        <taxon>Balneolia</taxon>
        <taxon>Balneolales</taxon>
        <taxon>Balneolaceae</taxon>
        <taxon>Fodinibius</taxon>
    </lineage>
</organism>
<dbReference type="PANTHER" id="PTHR30605:SF0">
    <property type="entry name" value="ANHYDRO-N-ACETYLMURAMIC ACID KINASE"/>
    <property type="match status" value="1"/>
</dbReference>
<accession>A0A6M1T5X1</accession>
<dbReference type="UniPathway" id="UPA00343"/>
<protein>
    <recommendedName>
        <fullName evidence="1">Anhydro-N-acetylmuramic acid kinase</fullName>
        <ecNumber evidence="1">2.7.1.170</ecNumber>
    </recommendedName>
    <alternativeName>
        <fullName evidence="1">AnhMurNAc kinase</fullName>
    </alternativeName>
</protein>
<dbReference type="GO" id="GO:0016301">
    <property type="term" value="F:kinase activity"/>
    <property type="evidence" value="ECO:0007669"/>
    <property type="project" value="UniProtKB-KW"/>
</dbReference>
<comment type="catalytic activity">
    <reaction evidence="1">
        <text>1,6-anhydro-N-acetyl-beta-muramate + ATP + H2O = N-acetyl-D-muramate 6-phosphate + ADP + H(+)</text>
        <dbReference type="Rhea" id="RHEA:24952"/>
        <dbReference type="ChEBI" id="CHEBI:15377"/>
        <dbReference type="ChEBI" id="CHEBI:15378"/>
        <dbReference type="ChEBI" id="CHEBI:30616"/>
        <dbReference type="ChEBI" id="CHEBI:58690"/>
        <dbReference type="ChEBI" id="CHEBI:58722"/>
        <dbReference type="ChEBI" id="CHEBI:456216"/>
        <dbReference type="EC" id="2.7.1.170"/>
    </reaction>
</comment>
<dbReference type="UniPathway" id="UPA00544"/>
<dbReference type="Gene3D" id="3.30.420.40">
    <property type="match status" value="2"/>
</dbReference>
<feature type="binding site" evidence="1">
    <location>
        <begin position="25"/>
        <end position="32"/>
    </location>
    <ligand>
        <name>ATP</name>
        <dbReference type="ChEBI" id="CHEBI:30616"/>
    </ligand>
</feature>